<feature type="transmembrane region" description="Helical" evidence="5">
    <location>
        <begin position="271"/>
        <end position="298"/>
    </location>
</feature>
<evidence type="ECO:0000313" key="8">
    <source>
        <dbReference type="Proteomes" id="UP001597541"/>
    </source>
</evidence>
<evidence type="ECO:0000256" key="2">
    <source>
        <dbReference type="ARBA" id="ARBA00022692"/>
    </source>
</evidence>
<evidence type="ECO:0000256" key="4">
    <source>
        <dbReference type="ARBA" id="ARBA00023136"/>
    </source>
</evidence>
<dbReference type="Pfam" id="PF00324">
    <property type="entry name" value="AA_permease"/>
    <property type="match status" value="1"/>
</dbReference>
<proteinExistence type="predicted"/>
<sequence length="449" mass="48507">MQTGVNEPVTLRKSLKLSHIIILGLGYMTPTTVFDTYGIVTGVTDGHVPAAYLLTLIAIMFTAVSYGHMVRAYPVAGSAYTYARKAIHEKAGFMVGWIAMLDYIFLPMINVLLGKIYLGSAFPGVPGWVWVIAMTLLLTLVNVRSNNIVANFNSVLVYFQFAVVGIFIALVLSKLWGGSEASFTFAPFASDNMSMSALLAGASILCFSFLGFDAVTTYTEETADPKKTIPLSIYWVSLIGGGIFITVGYLASLLFPDVSQFQDPEAASPEIAYILGGSLFQAIFLAGAVASTVASGIASHMSASRLLYAMGREDVLPKRVFGVLSARYRTPVLNVIIIGGFCLTALFLDLSTAIQFINFGALTAFTAVNLSVIFHYVIQGKARGPKAVLNYVAVPVLGTAFIVFLWSNLERPSLLLGLGWTVLGIIYLLYSTRVFSSKLPARDTFDENL</sequence>
<feature type="domain" description="Amino acid permease/ SLC12A" evidence="6">
    <location>
        <begin position="19"/>
        <end position="372"/>
    </location>
</feature>
<keyword evidence="3 5" id="KW-1133">Transmembrane helix</keyword>
<name>A0ABW5P789_9BACL</name>
<feature type="transmembrane region" description="Helical" evidence="5">
    <location>
        <begin position="197"/>
        <end position="219"/>
    </location>
</feature>
<evidence type="ECO:0000313" key="7">
    <source>
        <dbReference type="EMBL" id="MFD2611033.1"/>
    </source>
</evidence>
<dbReference type="Gene3D" id="1.20.1740.10">
    <property type="entry name" value="Amino acid/polyamine transporter I"/>
    <property type="match status" value="1"/>
</dbReference>
<evidence type="ECO:0000256" key="3">
    <source>
        <dbReference type="ARBA" id="ARBA00022989"/>
    </source>
</evidence>
<feature type="transmembrane region" description="Helical" evidence="5">
    <location>
        <begin position="328"/>
        <end position="348"/>
    </location>
</feature>
<comment type="subcellular location">
    <subcellularLocation>
        <location evidence="1">Membrane</location>
        <topology evidence="1">Multi-pass membrane protein</topology>
    </subcellularLocation>
</comment>
<dbReference type="PANTHER" id="PTHR42770:SF8">
    <property type="entry name" value="PUTRESCINE IMPORTER PUUP"/>
    <property type="match status" value="1"/>
</dbReference>
<feature type="transmembrane region" description="Helical" evidence="5">
    <location>
        <begin position="413"/>
        <end position="430"/>
    </location>
</feature>
<feature type="transmembrane region" description="Helical" evidence="5">
    <location>
        <begin position="388"/>
        <end position="407"/>
    </location>
</feature>
<evidence type="ECO:0000259" key="6">
    <source>
        <dbReference type="Pfam" id="PF00324"/>
    </source>
</evidence>
<evidence type="ECO:0000256" key="1">
    <source>
        <dbReference type="ARBA" id="ARBA00004141"/>
    </source>
</evidence>
<feature type="transmembrane region" description="Helical" evidence="5">
    <location>
        <begin position="20"/>
        <end position="39"/>
    </location>
</feature>
<organism evidence="7 8">
    <name type="scientific">Paenibacillus gansuensis</name>
    <dbReference type="NCBI Taxonomy" id="306542"/>
    <lineage>
        <taxon>Bacteria</taxon>
        <taxon>Bacillati</taxon>
        <taxon>Bacillota</taxon>
        <taxon>Bacilli</taxon>
        <taxon>Bacillales</taxon>
        <taxon>Paenibacillaceae</taxon>
        <taxon>Paenibacillus</taxon>
    </lineage>
</organism>
<feature type="transmembrane region" description="Helical" evidence="5">
    <location>
        <begin position="354"/>
        <end position="376"/>
    </location>
</feature>
<dbReference type="PIRSF" id="PIRSF006060">
    <property type="entry name" value="AA_transporter"/>
    <property type="match status" value="1"/>
</dbReference>
<dbReference type="Proteomes" id="UP001597541">
    <property type="component" value="Unassembled WGS sequence"/>
</dbReference>
<reference evidence="8" key="1">
    <citation type="journal article" date="2019" name="Int. J. Syst. Evol. Microbiol.">
        <title>The Global Catalogue of Microorganisms (GCM) 10K type strain sequencing project: providing services to taxonomists for standard genome sequencing and annotation.</title>
        <authorList>
            <consortium name="The Broad Institute Genomics Platform"/>
            <consortium name="The Broad Institute Genome Sequencing Center for Infectious Disease"/>
            <person name="Wu L."/>
            <person name="Ma J."/>
        </authorList>
    </citation>
    <scope>NUCLEOTIDE SEQUENCE [LARGE SCALE GENOMIC DNA]</scope>
    <source>
        <strain evidence="8">KCTC 3950</strain>
    </source>
</reference>
<feature type="transmembrane region" description="Helical" evidence="5">
    <location>
        <begin position="155"/>
        <end position="177"/>
    </location>
</feature>
<feature type="transmembrane region" description="Helical" evidence="5">
    <location>
        <begin position="51"/>
        <end position="70"/>
    </location>
</feature>
<keyword evidence="2 5" id="KW-0812">Transmembrane</keyword>
<dbReference type="InterPro" id="IPR050367">
    <property type="entry name" value="APC_superfamily"/>
</dbReference>
<dbReference type="InterPro" id="IPR004841">
    <property type="entry name" value="AA-permease/SLC12A_dom"/>
</dbReference>
<dbReference type="PANTHER" id="PTHR42770">
    <property type="entry name" value="AMINO ACID TRANSPORTER-RELATED"/>
    <property type="match status" value="1"/>
</dbReference>
<dbReference type="EMBL" id="JBHUME010000002">
    <property type="protein sequence ID" value="MFD2611033.1"/>
    <property type="molecule type" value="Genomic_DNA"/>
</dbReference>
<protein>
    <submittedName>
        <fullName evidence="7">APC family permease</fullName>
    </submittedName>
</protein>
<accession>A0ABW5P789</accession>
<keyword evidence="4 5" id="KW-0472">Membrane</keyword>
<gene>
    <name evidence="7" type="ORF">ACFSUF_01190</name>
</gene>
<keyword evidence="8" id="KW-1185">Reference proteome</keyword>
<feature type="transmembrane region" description="Helical" evidence="5">
    <location>
        <begin position="125"/>
        <end position="143"/>
    </location>
</feature>
<dbReference type="RefSeq" id="WP_377599294.1">
    <property type="nucleotide sequence ID" value="NZ_JBHUME010000002.1"/>
</dbReference>
<feature type="transmembrane region" description="Helical" evidence="5">
    <location>
        <begin position="231"/>
        <end position="251"/>
    </location>
</feature>
<comment type="caution">
    <text evidence="7">The sequence shown here is derived from an EMBL/GenBank/DDBJ whole genome shotgun (WGS) entry which is preliminary data.</text>
</comment>
<feature type="transmembrane region" description="Helical" evidence="5">
    <location>
        <begin position="91"/>
        <end position="113"/>
    </location>
</feature>
<evidence type="ECO:0000256" key="5">
    <source>
        <dbReference type="SAM" id="Phobius"/>
    </source>
</evidence>